<dbReference type="Proteomes" id="UP000632273">
    <property type="component" value="Unassembled WGS sequence"/>
</dbReference>
<proteinExistence type="predicted"/>
<dbReference type="EMBL" id="BMHT01000006">
    <property type="protein sequence ID" value="GGF19670.1"/>
    <property type="molecule type" value="Genomic_DNA"/>
</dbReference>
<sequence>MLTLCFLSSCQKRTTDPQAYLAEPKIGDVYIVRFHPEGDTASRYYFYKLYRVTSDSVLFHPARKEATQLDAEVNGADFFATTQTLGYTRNELPGLLKEEPGDVLRTRLVGIRRE</sequence>
<reference evidence="2" key="1">
    <citation type="journal article" date="2019" name="Int. J. Syst. Evol. Microbiol.">
        <title>The Global Catalogue of Microorganisms (GCM) 10K type strain sequencing project: providing services to taxonomists for standard genome sequencing and annotation.</title>
        <authorList>
            <consortium name="The Broad Institute Genomics Platform"/>
            <consortium name="The Broad Institute Genome Sequencing Center for Infectious Disease"/>
            <person name="Wu L."/>
            <person name="Ma J."/>
        </authorList>
    </citation>
    <scope>NUCLEOTIDE SEQUENCE [LARGE SCALE GENOMIC DNA]</scope>
    <source>
        <strain evidence="2">CGMCC 1.15197</strain>
    </source>
</reference>
<comment type="caution">
    <text evidence="1">The sequence shown here is derived from an EMBL/GenBank/DDBJ whole genome shotgun (WGS) entry which is preliminary data.</text>
</comment>
<protein>
    <recommendedName>
        <fullName evidence="3">DUF4377 domain-containing protein</fullName>
    </recommendedName>
</protein>
<gene>
    <name evidence="1" type="ORF">GCM10011383_34070</name>
</gene>
<accession>A0ABQ1UIT0</accession>
<keyword evidence="2" id="KW-1185">Reference proteome</keyword>
<evidence type="ECO:0008006" key="3">
    <source>
        <dbReference type="Google" id="ProtNLM"/>
    </source>
</evidence>
<evidence type="ECO:0000313" key="2">
    <source>
        <dbReference type="Proteomes" id="UP000632273"/>
    </source>
</evidence>
<organism evidence="1 2">
    <name type="scientific">Hymenobacter cavernae</name>
    <dbReference type="NCBI Taxonomy" id="2044852"/>
    <lineage>
        <taxon>Bacteria</taxon>
        <taxon>Pseudomonadati</taxon>
        <taxon>Bacteroidota</taxon>
        <taxon>Cytophagia</taxon>
        <taxon>Cytophagales</taxon>
        <taxon>Hymenobacteraceae</taxon>
        <taxon>Hymenobacter</taxon>
    </lineage>
</organism>
<name>A0ABQ1UIT0_9BACT</name>
<evidence type="ECO:0000313" key="1">
    <source>
        <dbReference type="EMBL" id="GGF19670.1"/>
    </source>
</evidence>